<dbReference type="InterPro" id="IPR019448">
    <property type="entry name" value="NT-C2"/>
</dbReference>
<dbReference type="Proteomes" id="UP001150062">
    <property type="component" value="Unassembled WGS sequence"/>
</dbReference>
<dbReference type="PANTHER" id="PTHR21456">
    <property type="entry name" value="FAMILY WITH SEQUENCE SIMILARITY 102"/>
    <property type="match status" value="1"/>
</dbReference>
<evidence type="ECO:0000313" key="3">
    <source>
        <dbReference type="Proteomes" id="UP001150062"/>
    </source>
</evidence>
<dbReference type="PANTHER" id="PTHR21456:SF1">
    <property type="entry name" value="C2 NT-TYPE DOMAIN-CONTAINING PROTEIN"/>
    <property type="match status" value="1"/>
</dbReference>
<comment type="caution">
    <text evidence="2">The sequence shown here is derived from an EMBL/GenBank/DDBJ whole genome shotgun (WGS) entry which is preliminary data.</text>
</comment>
<feature type="domain" description="C2 NT-type" evidence="1">
    <location>
        <begin position="1"/>
        <end position="136"/>
    </location>
</feature>
<dbReference type="PROSITE" id="PS51840">
    <property type="entry name" value="C2_NT"/>
    <property type="match status" value="1"/>
</dbReference>
<organism evidence="2 3">
    <name type="scientific">Anaeramoeba flamelloides</name>
    <dbReference type="NCBI Taxonomy" id="1746091"/>
    <lineage>
        <taxon>Eukaryota</taxon>
        <taxon>Metamonada</taxon>
        <taxon>Anaeramoebidae</taxon>
        <taxon>Anaeramoeba</taxon>
    </lineage>
</organism>
<evidence type="ECO:0000313" key="2">
    <source>
        <dbReference type="EMBL" id="KAJ6247597.1"/>
    </source>
</evidence>
<reference evidence="2" key="1">
    <citation type="submission" date="2022-08" db="EMBL/GenBank/DDBJ databases">
        <title>Novel sulfate-reducing endosymbionts in the free-living metamonad Anaeramoeba.</title>
        <authorList>
            <person name="Jerlstrom-Hultqvist J."/>
            <person name="Cepicka I."/>
            <person name="Gallot-Lavallee L."/>
            <person name="Salas-Leiva D."/>
            <person name="Curtis B.A."/>
            <person name="Zahonova K."/>
            <person name="Pipaliya S."/>
            <person name="Dacks J."/>
            <person name="Roger A.J."/>
        </authorList>
    </citation>
    <scope>NUCLEOTIDE SEQUENCE</scope>
    <source>
        <strain evidence="2">Schooner1</strain>
    </source>
</reference>
<dbReference type="EMBL" id="JAOAOG010000122">
    <property type="protein sequence ID" value="KAJ6247597.1"/>
    <property type="molecule type" value="Genomic_DNA"/>
</dbReference>
<dbReference type="InterPro" id="IPR039931">
    <property type="entry name" value="EEIG1/2-like"/>
</dbReference>
<sequence length="253" mass="29075">MFKKTRQLVFGVSLTIHKLDQLPLRNAKVYLALKMKGHKFPPTKTRDVINNEVAWDETYEEFDTKFKKSVKTNILLPKIMTFTLYKDSQTSTRSKSIGLIKADLSELAGSKVSEPVYLLQNSQFNSYLKVTVKMMRKSGDPIFKVRSSSISRISQYTKKFQANQTYNDDLGVVMINNQTNDSLPEKKNQNSKESNIIMNDSIEIITKRSGINLNEDFSSVLRFRSGIMESRIENKPDELVDEILKEVMNNKVN</sequence>
<name>A0ABQ8YSM9_9EUKA</name>
<keyword evidence="3" id="KW-1185">Reference proteome</keyword>
<dbReference type="Pfam" id="PF10358">
    <property type="entry name" value="NT-C2"/>
    <property type="match status" value="1"/>
</dbReference>
<evidence type="ECO:0000259" key="1">
    <source>
        <dbReference type="PROSITE" id="PS51840"/>
    </source>
</evidence>
<protein>
    <recommendedName>
        <fullName evidence="1">C2 NT-type domain-containing protein</fullName>
    </recommendedName>
</protein>
<proteinExistence type="predicted"/>
<gene>
    <name evidence="2" type="ORF">M0813_18231</name>
</gene>
<accession>A0ABQ8YSM9</accession>